<dbReference type="InterPro" id="IPR001128">
    <property type="entry name" value="Cyt_P450"/>
</dbReference>
<dbReference type="SUPFAM" id="SSF48264">
    <property type="entry name" value="Cytochrome P450"/>
    <property type="match status" value="1"/>
</dbReference>
<evidence type="ECO:0000313" key="3">
    <source>
        <dbReference type="EMBL" id="PWN87270.1"/>
    </source>
</evidence>
<dbReference type="GeneID" id="37044816"/>
<reference evidence="3 4" key="1">
    <citation type="journal article" date="2018" name="Mol. Biol. Evol.">
        <title>Broad Genomic Sampling Reveals a Smut Pathogenic Ancestry of the Fungal Clade Ustilaginomycotina.</title>
        <authorList>
            <person name="Kijpornyongpan T."/>
            <person name="Mondo S.J."/>
            <person name="Barry K."/>
            <person name="Sandor L."/>
            <person name="Lee J."/>
            <person name="Lipzen A."/>
            <person name="Pangilinan J."/>
            <person name="LaButti K."/>
            <person name="Hainaut M."/>
            <person name="Henrissat B."/>
            <person name="Grigoriev I.V."/>
            <person name="Spatafora J.W."/>
            <person name="Aime M.C."/>
        </authorList>
    </citation>
    <scope>NUCLEOTIDE SEQUENCE [LARGE SCALE GENOMIC DNA]</scope>
    <source>
        <strain evidence="3 4">MCA 4198</strain>
    </source>
</reference>
<dbReference type="GO" id="GO:0004497">
    <property type="term" value="F:monooxygenase activity"/>
    <property type="evidence" value="ECO:0007669"/>
    <property type="project" value="InterPro"/>
</dbReference>
<name>A0A316YBY8_9BASI</name>
<dbReference type="RefSeq" id="XP_025374468.1">
    <property type="nucleotide sequence ID" value="XM_025522900.1"/>
</dbReference>
<dbReference type="PANTHER" id="PTHR24286:SF252">
    <property type="entry name" value="CYTOCHROME P450 26B1"/>
    <property type="match status" value="1"/>
</dbReference>
<dbReference type="GO" id="GO:0020037">
    <property type="term" value="F:heme binding"/>
    <property type="evidence" value="ECO:0007669"/>
    <property type="project" value="InterPro"/>
</dbReference>
<dbReference type="InterPro" id="IPR036396">
    <property type="entry name" value="Cyt_P450_sf"/>
</dbReference>
<sequence length="468" mass="51334">MAWFNKRQAQPSLPRGRRSLPLLGQTLAFHGQAHDEVCSLVHDVNCSTVRLSVLARDVALITSYDDALQVLDQPWSPSEKETSRTKAYEQLMAAFFSPPNLLLEDEDEEEAKEHRQAWDACMNPSPDGAQRAASSIVADWTANLAKQNEVDIYEACKSLGQSLALGTFLGLARGTTEFDEAQAWSEDMLRGQFSLPVGFKTPLYQNAFSRGQDAKRRFDAMVQQRMAAGSCPFSERAKDTGIADASNASHHAMFSSNLVVKAFASLAAALVLQLYRQQPGQATLAERIRSLATDEAEGVISAVVTETERVSPPIIGVMRTVVKDEGLSLHRAGVCIPRGWDAWPYLPLANRDEAAFGPDAACFRWDRYRNGKGSHDGCKQPLTFGAGVKPCGGSAIIRSWLRGVAMRLISTRISLNFAEEDLGAGVQDWLGWYDQPSNAGKRATWRGSVKQLPTQRPHKGILVVIAES</sequence>
<proteinExistence type="predicted"/>
<keyword evidence="1" id="KW-0479">Metal-binding</keyword>
<evidence type="ECO:0000256" key="2">
    <source>
        <dbReference type="ARBA" id="ARBA00023004"/>
    </source>
</evidence>
<dbReference type="AlphaFoldDB" id="A0A316YBY8"/>
<gene>
    <name evidence="3" type="ORF">FA10DRAFT_269844</name>
</gene>
<dbReference type="InParanoid" id="A0A316YBY8"/>
<organism evidence="3 4">
    <name type="scientific">Acaromyces ingoldii</name>
    <dbReference type="NCBI Taxonomy" id="215250"/>
    <lineage>
        <taxon>Eukaryota</taxon>
        <taxon>Fungi</taxon>
        <taxon>Dikarya</taxon>
        <taxon>Basidiomycota</taxon>
        <taxon>Ustilaginomycotina</taxon>
        <taxon>Exobasidiomycetes</taxon>
        <taxon>Exobasidiales</taxon>
        <taxon>Cryptobasidiaceae</taxon>
        <taxon>Acaromyces</taxon>
    </lineage>
</organism>
<keyword evidence="4" id="KW-1185">Reference proteome</keyword>
<dbReference type="OrthoDB" id="2593285at2759"/>
<evidence type="ECO:0000313" key="4">
    <source>
        <dbReference type="Proteomes" id="UP000245768"/>
    </source>
</evidence>
<dbReference type="Pfam" id="PF00067">
    <property type="entry name" value="p450"/>
    <property type="match status" value="1"/>
</dbReference>
<dbReference type="STRING" id="215250.A0A316YBY8"/>
<dbReference type="PANTHER" id="PTHR24286">
    <property type="entry name" value="CYTOCHROME P450 26"/>
    <property type="match status" value="1"/>
</dbReference>
<dbReference type="GO" id="GO:0016705">
    <property type="term" value="F:oxidoreductase activity, acting on paired donors, with incorporation or reduction of molecular oxygen"/>
    <property type="evidence" value="ECO:0007669"/>
    <property type="project" value="InterPro"/>
</dbReference>
<dbReference type="Proteomes" id="UP000245768">
    <property type="component" value="Unassembled WGS sequence"/>
</dbReference>
<dbReference type="EMBL" id="KZ819641">
    <property type="protein sequence ID" value="PWN87270.1"/>
    <property type="molecule type" value="Genomic_DNA"/>
</dbReference>
<dbReference type="GO" id="GO:0005506">
    <property type="term" value="F:iron ion binding"/>
    <property type="evidence" value="ECO:0007669"/>
    <property type="project" value="InterPro"/>
</dbReference>
<dbReference type="Gene3D" id="1.10.630.10">
    <property type="entry name" value="Cytochrome P450"/>
    <property type="match status" value="1"/>
</dbReference>
<protein>
    <submittedName>
        <fullName evidence="3">Cytochrome P450</fullName>
    </submittedName>
</protein>
<dbReference type="GO" id="GO:0016125">
    <property type="term" value="P:sterol metabolic process"/>
    <property type="evidence" value="ECO:0007669"/>
    <property type="project" value="TreeGrafter"/>
</dbReference>
<evidence type="ECO:0000256" key="1">
    <source>
        <dbReference type="ARBA" id="ARBA00022723"/>
    </source>
</evidence>
<accession>A0A316YBY8</accession>
<keyword evidence="2" id="KW-0408">Iron</keyword>